<dbReference type="SUPFAM" id="SSF54928">
    <property type="entry name" value="RNA-binding domain, RBD"/>
    <property type="match status" value="1"/>
</dbReference>
<dbReference type="GO" id="GO:0007624">
    <property type="term" value="P:ultradian rhythm"/>
    <property type="evidence" value="ECO:0007669"/>
    <property type="project" value="InterPro"/>
</dbReference>
<dbReference type="EMBL" id="NEVH01017474">
    <property type="protein sequence ID" value="PNF24184.1"/>
    <property type="molecule type" value="Genomic_DNA"/>
</dbReference>
<evidence type="ECO:0000313" key="6">
    <source>
        <dbReference type="EMBL" id="PNF24184.1"/>
    </source>
</evidence>
<feature type="region of interest" description="Disordered" evidence="4">
    <location>
        <begin position="603"/>
        <end position="627"/>
    </location>
</feature>
<feature type="compositionally biased region" description="Pro residues" evidence="4">
    <location>
        <begin position="9"/>
        <end position="29"/>
    </location>
</feature>
<feature type="compositionally biased region" description="Basic and acidic residues" evidence="4">
    <location>
        <begin position="164"/>
        <end position="194"/>
    </location>
</feature>
<organism evidence="6 7">
    <name type="scientific">Cryptotermes secundus</name>
    <dbReference type="NCBI Taxonomy" id="105785"/>
    <lineage>
        <taxon>Eukaryota</taxon>
        <taxon>Metazoa</taxon>
        <taxon>Ecdysozoa</taxon>
        <taxon>Arthropoda</taxon>
        <taxon>Hexapoda</taxon>
        <taxon>Insecta</taxon>
        <taxon>Pterygota</taxon>
        <taxon>Neoptera</taxon>
        <taxon>Polyneoptera</taxon>
        <taxon>Dictyoptera</taxon>
        <taxon>Blattodea</taxon>
        <taxon>Blattoidea</taxon>
        <taxon>Termitoidae</taxon>
        <taxon>Kalotermitidae</taxon>
        <taxon>Cryptotermitinae</taxon>
        <taxon>Cryptotermes</taxon>
    </lineage>
</organism>
<dbReference type="PROSITE" id="PS50102">
    <property type="entry name" value="RRM"/>
    <property type="match status" value="1"/>
</dbReference>
<protein>
    <submittedName>
        <fullName evidence="6">Ecto-NOX disulfide-thiol exchanger 1</fullName>
    </submittedName>
</protein>
<evidence type="ECO:0000259" key="5">
    <source>
        <dbReference type="PROSITE" id="PS50102"/>
    </source>
</evidence>
<dbReference type="SMART" id="SM00360">
    <property type="entry name" value="RRM"/>
    <property type="match status" value="1"/>
</dbReference>
<feature type="coiled-coil region" evidence="3">
    <location>
        <begin position="513"/>
        <end position="540"/>
    </location>
</feature>
<dbReference type="FunCoup" id="A0A2J7Q6H8">
    <property type="interactions" value="358"/>
</dbReference>
<comment type="caution">
    <text evidence="6">The sequence shown here is derived from an EMBL/GenBank/DDBJ whole genome shotgun (WGS) entry which is preliminary data.</text>
</comment>
<feature type="domain" description="RRM" evidence="5">
    <location>
        <begin position="348"/>
        <end position="427"/>
    </location>
</feature>
<evidence type="ECO:0000313" key="7">
    <source>
        <dbReference type="Proteomes" id="UP000235965"/>
    </source>
</evidence>
<feature type="compositionally biased region" description="Polar residues" evidence="4">
    <location>
        <begin position="223"/>
        <end position="232"/>
    </location>
</feature>
<dbReference type="GO" id="GO:0016491">
    <property type="term" value="F:oxidoreductase activity"/>
    <property type="evidence" value="ECO:0007669"/>
    <property type="project" value="InterPro"/>
</dbReference>
<dbReference type="PANTHER" id="PTHR16001">
    <property type="entry name" value="ECTO-NOX DISULFIDE-THIOL EXCHANGER"/>
    <property type="match status" value="1"/>
</dbReference>
<dbReference type="Proteomes" id="UP000235965">
    <property type="component" value="Unassembled WGS sequence"/>
</dbReference>
<dbReference type="InterPro" id="IPR038876">
    <property type="entry name" value="ENOX"/>
</dbReference>
<dbReference type="Pfam" id="PF23267">
    <property type="entry name" value="ENOX1"/>
    <property type="match status" value="1"/>
</dbReference>
<feature type="compositionally biased region" description="Basic and acidic residues" evidence="4">
    <location>
        <begin position="113"/>
        <end position="123"/>
    </location>
</feature>
<feature type="compositionally biased region" description="Acidic residues" evidence="4">
    <location>
        <begin position="603"/>
        <end position="615"/>
    </location>
</feature>
<keyword evidence="3" id="KW-0175">Coiled coil</keyword>
<keyword evidence="1 2" id="KW-0694">RNA-binding</keyword>
<feature type="compositionally biased region" description="Gly residues" evidence="4">
    <location>
        <begin position="130"/>
        <end position="151"/>
    </location>
</feature>
<name>A0A2J7Q6H8_9NEOP</name>
<dbReference type="InterPro" id="IPR056611">
    <property type="entry name" value="ENOX1/2_dom"/>
</dbReference>
<gene>
    <name evidence="6" type="ORF">B7P43_G16873</name>
</gene>
<evidence type="ECO:0000256" key="1">
    <source>
        <dbReference type="ARBA" id="ARBA00022884"/>
    </source>
</evidence>
<feature type="compositionally biased region" description="Low complexity" evidence="4">
    <location>
        <begin position="195"/>
        <end position="212"/>
    </location>
</feature>
<feature type="region of interest" description="Disordered" evidence="4">
    <location>
        <begin position="1"/>
        <end position="30"/>
    </location>
</feature>
<dbReference type="AlphaFoldDB" id="A0A2J7Q6H8"/>
<feature type="region of interest" description="Disordered" evidence="4">
    <location>
        <begin position="94"/>
        <end position="240"/>
    </location>
</feature>
<dbReference type="Gene3D" id="3.30.70.330">
    <property type="match status" value="1"/>
</dbReference>
<dbReference type="Pfam" id="PF00076">
    <property type="entry name" value="RRM_1"/>
    <property type="match status" value="1"/>
</dbReference>
<feature type="region of interest" description="Disordered" evidence="4">
    <location>
        <begin position="62"/>
        <end position="81"/>
    </location>
</feature>
<evidence type="ECO:0000256" key="3">
    <source>
        <dbReference type="SAM" id="Coils"/>
    </source>
</evidence>
<dbReference type="GO" id="GO:0003723">
    <property type="term" value="F:RNA binding"/>
    <property type="evidence" value="ECO:0007669"/>
    <property type="project" value="UniProtKB-UniRule"/>
</dbReference>
<dbReference type="OrthoDB" id="10039782at2759"/>
<keyword evidence="7" id="KW-1185">Reference proteome</keyword>
<reference evidence="6 7" key="1">
    <citation type="submission" date="2017-12" db="EMBL/GenBank/DDBJ databases">
        <title>Hemimetabolous genomes reveal molecular basis of termite eusociality.</title>
        <authorList>
            <person name="Harrison M.C."/>
            <person name="Jongepier E."/>
            <person name="Robertson H.M."/>
            <person name="Arning N."/>
            <person name="Bitard-Feildel T."/>
            <person name="Chao H."/>
            <person name="Childers C.P."/>
            <person name="Dinh H."/>
            <person name="Doddapaneni H."/>
            <person name="Dugan S."/>
            <person name="Gowin J."/>
            <person name="Greiner C."/>
            <person name="Han Y."/>
            <person name="Hu H."/>
            <person name="Hughes D.S.T."/>
            <person name="Huylmans A.-K."/>
            <person name="Kemena C."/>
            <person name="Kremer L.P.M."/>
            <person name="Lee S.L."/>
            <person name="Lopez-Ezquerra A."/>
            <person name="Mallet L."/>
            <person name="Monroy-Kuhn J.M."/>
            <person name="Moser A."/>
            <person name="Murali S.C."/>
            <person name="Muzny D.M."/>
            <person name="Otani S."/>
            <person name="Piulachs M.-D."/>
            <person name="Poelchau M."/>
            <person name="Qu J."/>
            <person name="Schaub F."/>
            <person name="Wada-Katsumata A."/>
            <person name="Worley K.C."/>
            <person name="Xie Q."/>
            <person name="Ylla G."/>
            <person name="Poulsen M."/>
            <person name="Gibbs R.A."/>
            <person name="Schal C."/>
            <person name="Richards S."/>
            <person name="Belles X."/>
            <person name="Korb J."/>
            <person name="Bornberg-Bauer E."/>
        </authorList>
    </citation>
    <scope>NUCLEOTIDE SEQUENCE [LARGE SCALE GENOMIC DNA]</scope>
    <source>
        <tissue evidence="6">Whole body</tissue>
    </source>
</reference>
<dbReference type="PANTHER" id="PTHR16001:SF4">
    <property type="entry name" value="ECTO-NOX DISULFIDE-THIOL EXCHANGER 1-LIKE PROTEIN"/>
    <property type="match status" value="1"/>
</dbReference>
<dbReference type="InterPro" id="IPR000504">
    <property type="entry name" value="RRM_dom"/>
</dbReference>
<feature type="region of interest" description="Disordered" evidence="4">
    <location>
        <begin position="729"/>
        <end position="759"/>
    </location>
</feature>
<proteinExistence type="predicted"/>
<dbReference type="GO" id="GO:0009897">
    <property type="term" value="C:external side of plasma membrane"/>
    <property type="evidence" value="ECO:0007669"/>
    <property type="project" value="InterPro"/>
</dbReference>
<evidence type="ECO:0000256" key="4">
    <source>
        <dbReference type="SAM" id="MobiDB-lite"/>
    </source>
</evidence>
<sequence length="842" mass="94067">MAYNYPAVGNPPLPPGAMNPPPPPPPMAPMPMGMMGPQQGMGQGMPMPGPIMPQGYIPGPMMAGQPPQPAPPGTHQQQIHMQQMQHNMLNPAMNDAPLEFNVNKNKPPMPISGEDRSNGRSNEESNAGVNSGGSVGCGSGSGGGSGSGSGGSDSNRRERRNRSDRRDRDRDRDRDRERDRDRDRDRERRDERENSGNSSNHSNSSQQPNQPLQQPPTTPNSSNAAPSLQSPNSIPPAPMGGAPNNMWGGMMGPMGYPMMGMNMNMMGSGMMGDPSMMSMGQMGQYGMMGGMMPDGSIVGPDGTVIPSDPSMMAGPMVKEIIHCKSCTLFPPNPTAPPPTTRERPPGCRTIFVGGLPENTTEEIIQEIFERCGEMTTIRLSKKNFCHIRFVFENSVDAAIYLSGYRIRLGSNTDAPNTGRLHVDYAQARDDLYEWECRQRALQREQRHRERMEQERMRPPSPPPVVHYTDHEAVTISEKIKADETFSKAVQVVITWLERGDCSKRNANTFYTMIQSTNSHVRRLLGEKAQYEEELQRARELMKGRMQGILIQFGQIERVFSAACHKKVWDHFTKAQRKNIEMWKKQCAEIKTVQLEEVLNERADEEMEVSDTEEDYMTNPKKKSRIDSSEDKANLAVIKEENDSLRCQLEAYKNEVDLVRSDLKAELDQKEKQLKMLQQTLQGMQQQLMESKRRQSEDEIKVRELQARLKSAGEVQARLQLIKADQSGELAGDSIQQSADPAVDMEEEGKADTTDTSSSVSRLSDREAKLIGLLATFLHVHPFGAGVDYVWSYLQKMEPTLRPGEVESLMSRFPTVFRQELSGIGANMERRWQFAGFKTSLSI</sequence>
<dbReference type="InterPro" id="IPR035979">
    <property type="entry name" value="RBD_domain_sf"/>
</dbReference>
<dbReference type="InParanoid" id="A0A2J7Q6H8"/>
<dbReference type="InterPro" id="IPR012677">
    <property type="entry name" value="Nucleotide-bd_a/b_plait_sf"/>
</dbReference>
<evidence type="ECO:0000256" key="2">
    <source>
        <dbReference type="PROSITE-ProRule" id="PRU00176"/>
    </source>
</evidence>
<dbReference type="STRING" id="105785.A0A2J7Q6H8"/>
<accession>A0A2J7Q6H8</accession>